<evidence type="ECO:0000256" key="5">
    <source>
        <dbReference type="ARBA" id="ARBA00022741"/>
    </source>
</evidence>
<feature type="compositionally biased region" description="Polar residues" evidence="11">
    <location>
        <begin position="1"/>
        <end position="10"/>
    </location>
</feature>
<dbReference type="CDD" id="cd00861">
    <property type="entry name" value="ProRS_anticodon_short"/>
    <property type="match status" value="1"/>
</dbReference>
<dbReference type="Gene3D" id="3.30.930.10">
    <property type="entry name" value="Bira Bifunctional Protein, Domain 2"/>
    <property type="match status" value="2"/>
</dbReference>
<dbReference type="InterPro" id="IPR036621">
    <property type="entry name" value="Anticodon-bd_dom_sf"/>
</dbReference>
<evidence type="ECO:0000256" key="7">
    <source>
        <dbReference type="ARBA" id="ARBA00022917"/>
    </source>
</evidence>
<dbReference type="InterPro" id="IPR050062">
    <property type="entry name" value="Pro-tRNA_synthetase"/>
</dbReference>
<dbReference type="Proteomes" id="UP000029507">
    <property type="component" value="Chromosome"/>
</dbReference>
<comment type="domain">
    <text evidence="10">Consists of three domains: the N-terminal catalytic domain, the editing domain and the C-terminal anticodon-binding domain.</text>
</comment>
<evidence type="ECO:0000256" key="3">
    <source>
        <dbReference type="ARBA" id="ARBA00022490"/>
    </source>
</evidence>
<dbReference type="EC" id="6.1.1.15" evidence="10"/>
<evidence type="ECO:0000256" key="1">
    <source>
        <dbReference type="ARBA" id="ARBA00004496"/>
    </source>
</evidence>
<dbReference type="GO" id="GO:0004827">
    <property type="term" value="F:proline-tRNA ligase activity"/>
    <property type="evidence" value="ECO:0007669"/>
    <property type="project" value="UniProtKB-UniRule"/>
</dbReference>
<dbReference type="Gene3D" id="3.90.960.10">
    <property type="entry name" value="YbaK/aminoacyl-tRNA synthetase-associated domain"/>
    <property type="match status" value="1"/>
</dbReference>
<dbReference type="HAMAP" id="MF_01569">
    <property type="entry name" value="Pro_tRNA_synth_type1"/>
    <property type="match status" value="1"/>
</dbReference>
<dbReference type="OrthoDB" id="9809052at2"/>
<dbReference type="SUPFAM" id="SSF52954">
    <property type="entry name" value="Class II aaRS ABD-related"/>
    <property type="match status" value="1"/>
</dbReference>
<dbReference type="InterPro" id="IPR002314">
    <property type="entry name" value="aa-tRNA-synt_IIb"/>
</dbReference>
<evidence type="ECO:0000313" key="14">
    <source>
        <dbReference type="Proteomes" id="UP000029507"/>
    </source>
</evidence>
<dbReference type="STRING" id="169760.PSTEL_15530"/>
<dbReference type="CDD" id="cd04334">
    <property type="entry name" value="ProRS-INS"/>
    <property type="match status" value="1"/>
</dbReference>
<dbReference type="InterPro" id="IPR002316">
    <property type="entry name" value="Pro-tRNA-ligase_IIa"/>
</dbReference>
<dbReference type="PANTHER" id="PTHR42753:SF2">
    <property type="entry name" value="PROLINE--TRNA LIGASE"/>
    <property type="match status" value="1"/>
</dbReference>
<dbReference type="GO" id="GO:0005829">
    <property type="term" value="C:cytosol"/>
    <property type="evidence" value="ECO:0007669"/>
    <property type="project" value="TreeGrafter"/>
</dbReference>
<dbReference type="PRINTS" id="PR01046">
    <property type="entry name" value="TRNASYNTHPRO"/>
</dbReference>
<evidence type="ECO:0000256" key="4">
    <source>
        <dbReference type="ARBA" id="ARBA00022598"/>
    </source>
</evidence>
<evidence type="ECO:0000259" key="12">
    <source>
        <dbReference type="PROSITE" id="PS50862"/>
    </source>
</evidence>
<dbReference type="InterPro" id="IPR044140">
    <property type="entry name" value="ProRS_anticodon_short"/>
</dbReference>
<dbReference type="InterPro" id="IPR023717">
    <property type="entry name" value="Pro-tRNA-Synthase_IIa_type1"/>
</dbReference>
<evidence type="ECO:0000256" key="9">
    <source>
        <dbReference type="ARBA" id="ARBA00047671"/>
    </source>
</evidence>
<evidence type="ECO:0000256" key="11">
    <source>
        <dbReference type="SAM" id="MobiDB-lite"/>
    </source>
</evidence>
<evidence type="ECO:0000256" key="2">
    <source>
        <dbReference type="ARBA" id="ARBA00011738"/>
    </source>
</evidence>
<dbReference type="NCBIfam" id="TIGR00409">
    <property type="entry name" value="proS_fam_II"/>
    <property type="match status" value="1"/>
</dbReference>
<dbReference type="GO" id="GO:0016740">
    <property type="term" value="F:transferase activity"/>
    <property type="evidence" value="ECO:0007669"/>
    <property type="project" value="UniProtKB-ARBA"/>
</dbReference>
<dbReference type="Pfam" id="PF04073">
    <property type="entry name" value="tRNA_edit"/>
    <property type="match status" value="1"/>
</dbReference>
<dbReference type="SUPFAM" id="SSF55826">
    <property type="entry name" value="YbaK/ProRS associated domain"/>
    <property type="match status" value="1"/>
</dbReference>
<evidence type="ECO:0000256" key="6">
    <source>
        <dbReference type="ARBA" id="ARBA00022840"/>
    </source>
</evidence>
<dbReference type="KEGG" id="pste:PSTEL_15530"/>
<dbReference type="InterPro" id="IPR045864">
    <property type="entry name" value="aa-tRNA-synth_II/BPL/LPL"/>
</dbReference>
<evidence type="ECO:0000256" key="10">
    <source>
        <dbReference type="HAMAP-Rule" id="MF_01569"/>
    </source>
</evidence>
<comment type="function">
    <text evidence="10">Catalyzes the attachment of proline to tRNA(Pro) in a two-step reaction: proline is first activated by ATP to form Pro-AMP and then transferred to the acceptor end of tRNA(Pro). As ProRS can inadvertently accommodate and process non-cognate amino acids such as alanine and cysteine, to avoid such errors it has two additional distinct editing activities against alanine. One activity is designated as 'pretransfer' editing and involves the tRNA(Pro)-independent hydrolysis of activated Ala-AMP. The other activity is designated 'posttransfer' editing and involves deacylation of mischarged Ala-tRNA(Pro). The misacylated Cys-tRNA(Pro) is not edited by ProRS.</text>
</comment>
<dbReference type="InterPro" id="IPR004154">
    <property type="entry name" value="Anticodon-bd"/>
</dbReference>
<dbReference type="CDD" id="cd00779">
    <property type="entry name" value="ProRS_core_prok"/>
    <property type="match status" value="1"/>
</dbReference>
<dbReference type="SUPFAM" id="SSF55681">
    <property type="entry name" value="Class II aaRS and biotin synthetases"/>
    <property type="match status" value="1"/>
</dbReference>
<dbReference type="PANTHER" id="PTHR42753">
    <property type="entry name" value="MITOCHONDRIAL RIBOSOME PROTEIN L39/PROLYL-TRNA LIGASE FAMILY MEMBER"/>
    <property type="match status" value="1"/>
</dbReference>
<dbReference type="RefSeq" id="WP_038696444.1">
    <property type="nucleotide sequence ID" value="NZ_CP009286.1"/>
</dbReference>
<keyword evidence="5 10" id="KW-0547">Nucleotide-binding</keyword>
<keyword evidence="14" id="KW-1185">Reference proteome</keyword>
<evidence type="ECO:0000313" key="13">
    <source>
        <dbReference type="EMBL" id="AIQ64287.1"/>
    </source>
</evidence>
<keyword evidence="8 10" id="KW-0030">Aminoacyl-tRNA synthetase</keyword>
<comment type="similarity">
    <text evidence="10">Belongs to the class-II aminoacyl-tRNA synthetase family. ProS type 1 subfamily.</text>
</comment>
<keyword evidence="6 10" id="KW-0067">ATP-binding</keyword>
<dbReference type="GO" id="GO:0002161">
    <property type="term" value="F:aminoacyl-tRNA deacylase activity"/>
    <property type="evidence" value="ECO:0007669"/>
    <property type="project" value="InterPro"/>
</dbReference>
<comment type="catalytic activity">
    <reaction evidence="9 10">
        <text>tRNA(Pro) + L-proline + ATP = L-prolyl-tRNA(Pro) + AMP + diphosphate</text>
        <dbReference type="Rhea" id="RHEA:14305"/>
        <dbReference type="Rhea" id="RHEA-COMP:9700"/>
        <dbReference type="Rhea" id="RHEA-COMP:9702"/>
        <dbReference type="ChEBI" id="CHEBI:30616"/>
        <dbReference type="ChEBI" id="CHEBI:33019"/>
        <dbReference type="ChEBI" id="CHEBI:60039"/>
        <dbReference type="ChEBI" id="CHEBI:78442"/>
        <dbReference type="ChEBI" id="CHEBI:78532"/>
        <dbReference type="ChEBI" id="CHEBI:456215"/>
        <dbReference type="EC" id="6.1.1.15"/>
    </reaction>
</comment>
<evidence type="ECO:0000256" key="8">
    <source>
        <dbReference type="ARBA" id="ARBA00023146"/>
    </source>
</evidence>
<feature type="domain" description="Aminoacyl-transfer RNA synthetases class-II family profile" evidence="12">
    <location>
        <begin position="38"/>
        <end position="517"/>
    </location>
</feature>
<dbReference type="InterPro" id="IPR033730">
    <property type="entry name" value="ProRS_core_prok"/>
</dbReference>
<dbReference type="InterPro" id="IPR006195">
    <property type="entry name" value="aa-tRNA-synth_II"/>
</dbReference>
<comment type="subcellular location">
    <subcellularLocation>
        <location evidence="1 10">Cytoplasm</location>
    </subcellularLocation>
</comment>
<name>A0A089LTN8_9BACL</name>
<dbReference type="GO" id="GO:0005524">
    <property type="term" value="F:ATP binding"/>
    <property type="evidence" value="ECO:0007669"/>
    <property type="project" value="UniProtKB-UniRule"/>
</dbReference>
<dbReference type="InterPro" id="IPR004500">
    <property type="entry name" value="Pro-tRNA-synth_IIa_bac-type"/>
</dbReference>
<dbReference type="AlphaFoldDB" id="A0A089LTN8"/>
<keyword evidence="4 10" id="KW-0436">Ligase</keyword>
<keyword evidence="3 10" id="KW-0963">Cytoplasm</keyword>
<protein>
    <recommendedName>
        <fullName evidence="10">Proline--tRNA ligase</fullName>
        <ecNumber evidence="10">6.1.1.15</ecNumber>
    </recommendedName>
    <alternativeName>
        <fullName evidence="10">Prolyl-tRNA synthetase</fullName>
        <shortName evidence="10">ProRS</shortName>
    </alternativeName>
</protein>
<comment type="subunit">
    <text evidence="2 10">Homodimer.</text>
</comment>
<keyword evidence="7 10" id="KW-0648">Protein biosynthesis</keyword>
<dbReference type="InterPro" id="IPR007214">
    <property type="entry name" value="YbaK/aa-tRNA-synth-assoc-dom"/>
</dbReference>
<dbReference type="GO" id="GO:0006433">
    <property type="term" value="P:prolyl-tRNA aminoacylation"/>
    <property type="evidence" value="ECO:0007669"/>
    <property type="project" value="UniProtKB-UniRule"/>
</dbReference>
<sequence>MRQSHLLQNTLRERPSEADTQGHSLLLRGGYVRQLAAGVYSYLPLGRRVLRKVEGIIREEMERADVQEVLLPSLQPAELWMESGRFATYGPNLMKAEDRHGRSFVLGPTHEEAVTWLLKNEVSSYKKLPVRVYQIGTKFRDELRPRSGLLRGREFIMKDAYSFDTTEEGLDQSYRVMYEAYHRIFARCGLDFRAVEADAGSIGGEGGSHEFTALSSIGEDGIAVCGSCGYAANVEQAETAGMKGLPEAAESPSRGAATTPSLDRAALGEFGNIQINMASDQMPGGGEAAGSAFGQNADQAHEPELFHTPGVKTIDQLVSAFGLQAADIIKTLIYTAGGQTVAVLVRGDHEVNELKVAKYLGVPEVSLAEESAVLAAAGVLPGYVGPTSLKLPVTLLVDYAVADMTSGIAGAGRPDYHLRGVVPDVHFSLRHTGDFRNAAEGDICPRCRSGLIGVHKGIEIGHVFKLGTRYSEPLAASFLDDTSRSRPMIMGCYGIGVSRLVAAIAEQHAGEEGIAWPAELAPFDVHLIVVSMRDEAQTKLADELYETLKRSGVEVLLDDRQERPGVKFKDSELIGAPHVIVIGREAGEGRVEFEHRGAGGKETIDYREAIRRITE</sequence>
<feature type="region of interest" description="Disordered" evidence="11">
    <location>
        <begin position="1"/>
        <end position="20"/>
    </location>
</feature>
<dbReference type="EMBL" id="CP009286">
    <property type="protein sequence ID" value="AIQ64287.1"/>
    <property type="molecule type" value="Genomic_DNA"/>
</dbReference>
<gene>
    <name evidence="10" type="primary">proS</name>
    <name evidence="13" type="ORF">PSTEL_15530</name>
</gene>
<organism evidence="13 14">
    <name type="scientific">Paenibacillus stellifer</name>
    <dbReference type="NCBI Taxonomy" id="169760"/>
    <lineage>
        <taxon>Bacteria</taxon>
        <taxon>Bacillati</taxon>
        <taxon>Bacillota</taxon>
        <taxon>Bacilli</taxon>
        <taxon>Bacillales</taxon>
        <taxon>Paenibacillaceae</taxon>
        <taxon>Paenibacillus</taxon>
    </lineage>
</organism>
<reference evidence="13 14" key="1">
    <citation type="submission" date="2014-08" db="EMBL/GenBank/DDBJ databases">
        <title>Comparative genomics of the Paenibacillus odorifer group.</title>
        <authorList>
            <person name="den Bakker H.C."/>
            <person name="Tsai Y.-C."/>
            <person name="Martin N."/>
            <person name="Korlach J."/>
            <person name="Wiedmann M."/>
        </authorList>
    </citation>
    <scope>NUCLEOTIDE SEQUENCE [LARGE SCALE GENOMIC DNA]</scope>
    <source>
        <strain evidence="13 14">DSM 14472</strain>
    </source>
</reference>
<dbReference type="InterPro" id="IPR036754">
    <property type="entry name" value="YbaK/aa-tRNA-synt-asso_dom_sf"/>
</dbReference>
<dbReference type="GO" id="GO:0140096">
    <property type="term" value="F:catalytic activity, acting on a protein"/>
    <property type="evidence" value="ECO:0007669"/>
    <property type="project" value="UniProtKB-ARBA"/>
</dbReference>
<proteinExistence type="inferred from homology"/>
<dbReference type="Pfam" id="PF00587">
    <property type="entry name" value="tRNA-synt_2b"/>
    <property type="match status" value="1"/>
</dbReference>
<dbReference type="HOGENOM" id="CLU_016739_0_0_9"/>
<dbReference type="NCBIfam" id="NF006625">
    <property type="entry name" value="PRK09194.1"/>
    <property type="match status" value="1"/>
</dbReference>
<accession>A0A089LTN8</accession>
<dbReference type="Pfam" id="PF03129">
    <property type="entry name" value="HGTP_anticodon"/>
    <property type="match status" value="1"/>
</dbReference>
<dbReference type="Gene3D" id="3.40.50.800">
    <property type="entry name" value="Anticodon-binding domain"/>
    <property type="match status" value="1"/>
</dbReference>
<dbReference type="PROSITE" id="PS50862">
    <property type="entry name" value="AA_TRNA_LIGASE_II"/>
    <property type="match status" value="1"/>
</dbReference>